<dbReference type="PROSITE" id="PS00028">
    <property type="entry name" value="ZINC_FINGER_C2H2_1"/>
    <property type="match status" value="2"/>
</dbReference>
<keyword evidence="4" id="KW-0862">Zinc</keyword>
<comment type="caution">
    <text evidence="7">The sequence shown here is derived from an EMBL/GenBank/DDBJ whole genome shotgun (WGS) entry which is preliminary data.</text>
</comment>
<dbReference type="Gene3D" id="3.30.160.60">
    <property type="entry name" value="Classic Zinc Finger"/>
    <property type="match status" value="2"/>
</dbReference>
<dbReference type="GO" id="GO:0005667">
    <property type="term" value="C:transcription regulator complex"/>
    <property type="evidence" value="ECO:0007669"/>
    <property type="project" value="TreeGrafter"/>
</dbReference>
<sequence>MALYTFVRPEFPPETLNRYPSLSLALGNHYPKLRAAPTYHVIDSGPWNHTFPPPFDEPSSFLSAPTTMQLEPSIMSAHSKIAAMFQTTATSYAFRDNRFPMNDPPFGNDVSLIYPDPISALSVPQSDVRTSPRANSPSWRTPSLDFISIVPPIAANRKPRLVKPKDLSCVPRANAHNNYANSEAMTESTTCPTKLHSCPYCAKKFTRPCDVTTHKNTHTGARPFRCPVRGCLKKFGVRSNMLRHSILHGIPRTGRVRPVPKYDLEFKHCKCPPVRSDEMESSQIVWDFEGPLSKRPAWCADEK</sequence>
<dbReference type="PANTHER" id="PTHR14003">
    <property type="entry name" value="TRANSCRIPTIONAL REPRESSOR PROTEIN YY"/>
    <property type="match status" value="1"/>
</dbReference>
<accession>A0AAD6UJ61</accession>
<keyword evidence="8" id="KW-1185">Reference proteome</keyword>
<dbReference type="GO" id="GO:0031519">
    <property type="term" value="C:PcG protein complex"/>
    <property type="evidence" value="ECO:0007669"/>
    <property type="project" value="TreeGrafter"/>
</dbReference>
<evidence type="ECO:0000259" key="6">
    <source>
        <dbReference type="PROSITE" id="PS50157"/>
    </source>
</evidence>
<dbReference type="GO" id="GO:0008270">
    <property type="term" value="F:zinc ion binding"/>
    <property type="evidence" value="ECO:0007669"/>
    <property type="project" value="UniProtKB-KW"/>
</dbReference>
<dbReference type="SUPFAM" id="SSF57667">
    <property type="entry name" value="beta-beta-alpha zinc fingers"/>
    <property type="match status" value="1"/>
</dbReference>
<name>A0AAD6UJ61_9AGAR</name>
<reference evidence="7" key="1">
    <citation type="submission" date="2023-03" db="EMBL/GenBank/DDBJ databases">
        <title>Massive genome expansion in bonnet fungi (Mycena s.s.) driven by repeated elements and novel gene families across ecological guilds.</title>
        <authorList>
            <consortium name="Lawrence Berkeley National Laboratory"/>
            <person name="Harder C.B."/>
            <person name="Miyauchi S."/>
            <person name="Viragh M."/>
            <person name="Kuo A."/>
            <person name="Thoen E."/>
            <person name="Andreopoulos B."/>
            <person name="Lu D."/>
            <person name="Skrede I."/>
            <person name="Drula E."/>
            <person name="Henrissat B."/>
            <person name="Morin E."/>
            <person name="Kohler A."/>
            <person name="Barry K."/>
            <person name="LaButti K."/>
            <person name="Morin E."/>
            <person name="Salamov A."/>
            <person name="Lipzen A."/>
            <person name="Mereny Z."/>
            <person name="Hegedus B."/>
            <person name="Baldrian P."/>
            <person name="Stursova M."/>
            <person name="Weitz H."/>
            <person name="Taylor A."/>
            <person name="Grigoriev I.V."/>
            <person name="Nagy L.G."/>
            <person name="Martin F."/>
            <person name="Kauserud H."/>
        </authorList>
    </citation>
    <scope>NUCLEOTIDE SEQUENCE</scope>
    <source>
        <strain evidence="7">CBHHK173m</strain>
    </source>
</reference>
<keyword evidence="1" id="KW-0479">Metal-binding</keyword>
<dbReference type="GO" id="GO:0000785">
    <property type="term" value="C:chromatin"/>
    <property type="evidence" value="ECO:0007669"/>
    <property type="project" value="TreeGrafter"/>
</dbReference>
<proteinExistence type="predicted"/>
<evidence type="ECO:0000256" key="4">
    <source>
        <dbReference type="ARBA" id="ARBA00022833"/>
    </source>
</evidence>
<dbReference type="GO" id="GO:0000978">
    <property type="term" value="F:RNA polymerase II cis-regulatory region sequence-specific DNA binding"/>
    <property type="evidence" value="ECO:0007669"/>
    <property type="project" value="TreeGrafter"/>
</dbReference>
<dbReference type="InterPro" id="IPR036236">
    <property type="entry name" value="Znf_C2H2_sf"/>
</dbReference>
<dbReference type="SMART" id="SM00355">
    <property type="entry name" value="ZnF_C2H2"/>
    <property type="match status" value="2"/>
</dbReference>
<dbReference type="PANTHER" id="PTHR14003:SF20">
    <property type="entry name" value="FINGER DOMAIN PROTEIN, PUTATIVE (AFU_ORTHOLOGUE AFUA_4G10380)-RELATED"/>
    <property type="match status" value="1"/>
</dbReference>
<dbReference type="EMBL" id="JARJCN010000001">
    <property type="protein sequence ID" value="KAJ7104465.1"/>
    <property type="molecule type" value="Genomic_DNA"/>
</dbReference>
<dbReference type="GO" id="GO:0000981">
    <property type="term" value="F:DNA-binding transcription factor activity, RNA polymerase II-specific"/>
    <property type="evidence" value="ECO:0007669"/>
    <property type="project" value="TreeGrafter"/>
</dbReference>
<feature type="domain" description="C2H2-type" evidence="6">
    <location>
        <begin position="224"/>
        <end position="253"/>
    </location>
</feature>
<dbReference type="Proteomes" id="UP001222325">
    <property type="component" value="Unassembled WGS sequence"/>
</dbReference>
<evidence type="ECO:0000313" key="7">
    <source>
        <dbReference type="EMBL" id="KAJ7104465.1"/>
    </source>
</evidence>
<dbReference type="InterPro" id="IPR013087">
    <property type="entry name" value="Znf_C2H2_type"/>
</dbReference>
<protein>
    <recommendedName>
        <fullName evidence="6">C2H2-type domain-containing protein</fullName>
    </recommendedName>
</protein>
<dbReference type="PROSITE" id="PS50157">
    <property type="entry name" value="ZINC_FINGER_C2H2_2"/>
    <property type="match status" value="2"/>
</dbReference>
<evidence type="ECO:0000256" key="2">
    <source>
        <dbReference type="ARBA" id="ARBA00022737"/>
    </source>
</evidence>
<evidence type="ECO:0000256" key="1">
    <source>
        <dbReference type="ARBA" id="ARBA00022723"/>
    </source>
</evidence>
<evidence type="ECO:0000313" key="8">
    <source>
        <dbReference type="Proteomes" id="UP001222325"/>
    </source>
</evidence>
<evidence type="ECO:0000256" key="3">
    <source>
        <dbReference type="ARBA" id="ARBA00022771"/>
    </source>
</evidence>
<dbReference type="AlphaFoldDB" id="A0AAD6UJ61"/>
<evidence type="ECO:0000256" key="5">
    <source>
        <dbReference type="PROSITE-ProRule" id="PRU00042"/>
    </source>
</evidence>
<organism evidence="7 8">
    <name type="scientific">Mycena belliarum</name>
    <dbReference type="NCBI Taxonomy" id="1033014"/>
    <lineage>
        <taxon>Eukaryota</taxon>
        <taxon>Fungi</taxon>
        <taxon>Dikarya</taxon>
        <taxon>Basidiomycota</taxon>
        <taxon>Agaricomycotina</taxon>
        <taxon>Agaricomycetes</taxon>
        <taxon>Agaricomycetidae</taxon>
        <taxon>Agaricales</taxon>
        <taxon>Marasmiineae</taxon>
        <taxon>Mycenaceae</taxon>
        <taxon>Mycena</taxon>
    </lineage>
</organism>
<feature type="domain" description="C2H2-type" evidence="6">
    <location>
        <begin position="196"/>
        <end position="223"/>
    </location>
</feature>
<keyword evidence="2" id="KW-0677">Repeat</keyword>
<keyword evidence="3 5" id="KW-0863">Zinc-finger</keyword>
<gene>
    <name evidence="7" type="ORF">B0H15DRAFT_26600</name>
</gene>